<comment type="caution">
    <text evidence="8">The sequence shown here is derived from an EMBL/GenBank/DDBJ whole genome shotgun (WGS) entry which is preliminary data.</text>
</comment>
<keyword evidence="3 7" id="KW-0479">Metal-binding</keyword>
<keyword evidence="2 7" id="KW-0540">Nuclease</keyword>
<dbReference type="PANTHER" id="PTHR46986:SF1">
    <property type="entry name" value="ENDORIBONUCLEASE YBEY, CHLOROPLASTIC"/>
    <property type="match status" value="1"/>
</dbReference>
<keyword evidence="7" id="KW-0690">Ribosome biogenesis</keyword>
<evidence type="ECO:0000313" key="8">
    <source>
        <dbReference type="EMBL" id="PJA47590.1"/>
    </source>
</evidence>
<evidence type="ECO:0000256" key="3">
    <source>
        <dbReference type="ARBA" id="ARBA00022723"/>
    </source>
</evidence>
<protein>
    <recommendedName>
        <fullName evidence="7">Endoribonuclease YbeY</fullName>
        <ecNumber evidence="7">3.1.-.-</ecNumber>
    </recommendedName>
</protein>
<sequence length="143" mass="16959">MLEWEINQILLASWQRLSYKEIDKIIKTTCQTLRKHPKGILSIAFVSERTMCFLNETYYGRKGVTDVLSFSFKTNELFGEIILCFPELKRQAKVHKHSAHQEIVILLIHGLLHLFDFDHQTLLQKHRMEKKEQEIFNNLSIVF</sequence>
<feature type="binding site" evidence="7">
    <location>
        <position position="109"/>
    </location>
    <ligand>
        <name>Zn(2+)</name>
        <dbReference type="ChEBI" id="CHEBI:29105"/>
        <note>catalytic</note>
    </ligand>
</feature>
<evidence type="ECO:0000256" key="2">
    <source>
        <dbReference type="ARBA" id="ARBA00022722"/>
    </source>
</evidence>
<dbReference type="SUPFAM" id="SSF55486">
    <property type="entry name" value="Metalloproteases ('zincins'), catalytic domain"/>
    <property type="match status" value="1"/>
</dbReference>
<keyword evidence="7" id="KW-0698">rRNA processing</keyword>
<dbReference type="GO" id="GO:0004222">
    <property type="term" value="F:metalloendopeptidase activity"/>
    <property type="evidence" value="ECO:0007669"/>
    <property type="project" value="InterPro"/>
</dbReference>
<reference evidence="9" key="1">
    <citation type="submission" date="2017-09" db="EMBL/GenBank/DDBJ databases">
        <title>Depth-based differentiation of microbial function through sediment-hosted aquifers and enrichment of novel symbionts in the deep terrestrial subsurface.</title>
        <authorList>
            <person name="Probst A.J."/>
            <person name="Ladd B."/>
            <person name="Jarett J.K."/>
            <person name="Geller-Mcgrath D.E."/>
            <person name="Sieber C.M.K."/>
            <person name="Emerson J.B."/>
            <person name="Anantharaman K."/>
            <person name="Thomas B.C."/>
            <person name="Malmstrom R."/>
            <person name="Stieglmeier M."/>
            <person name="Klingl A."/>
            <person name="Woyke T."/>
            <person name="Ryan C.M."/>
            <person name="Banfield J.F."/>
        </authorList>
    </citation>
    <scope>NUCLEOTIDE SEQUENCE [LARGE SCALE GENOMIC DNA]</scope>
</reference>
<dbReference type="HAMAP" id="MF_00009">
    <property type="entry name" value="Endoribonucl_YbeY"/>
    <property type="match status" value="1"/>
</dbReference>
<dbReference type="GO" id="GO:0008270">
    <property type="term" value="F:zinc ion binding"/>
    <property type="evidence" value="ECO:0007669"/>
    <property type="project" value="UniProtKB-UniRule"/>
</dbReference>
<comment type="cofactor">
    <cofactor evidence="7">
        <name>Zn(2+)</name>
        <dbReference type="ChEBI" id="CHEBI:29105"/>
    </cofactor>
    <text evidence="7">Binds 1 zinc ion.</text>
</comment>
<evidence type="ECO:0000256" key="7">
    <source>
        <dbReference type="HAMAP-Rule" id="MF_00009"/>
    </source>
</evidence>
<accession>A0A2M7XI67</accession>
<keyword evidence="5 7" id="KW-0378">Hydrolase</keyword>
<keyword evidence="4 7" id="KW-0255">Endonuclease</keyword>
<comment type="function">
    <text evidence="7">Single strand-specific metallo-endoribonuclease involved in late-stage 70S ribosome quality control and in maturation of the 3' terminus of the 16S rRNA.</text>
</comment>
<proteinExistence type="inferred from homology"/>
<dbReference type="InterPro" id="IPR002036">
    <property type="entry name" value="YbeY"/>
</dbReference>
<gene>
    <name evidence="7 8" type="primary">ybeY</name>
    <name evidence="8" type="ORF">CO172_00765</name>
</gene>
<dbReference type="Gene3D" id="3.40.390.30">
    <property type="entry name" value="Metalloproteases ('zincins'), catalytic domain"/>
    <property type="match status" value="1"/>
</dbReference>
<dbReference type="GO" id="GO:0004521">
    <property type="term" value="F:RNA endonuclease activity"/>
    <property type="evidence" value="ECO:0007669"/>
    <property type="project" value="UniProtKB-UniRule"/>
</dbReference>
<keyword evidence="7" id="KW-0963">Cytoplasm</keyword>
<dbReference type="Proteomes" id="UP000229749">
    <property type="component" value="Unassembled WGS sequence"/>
</dbReference>
<feature type="binding site" evidence="7">
    <location>
        <position position="119"/>
    </location>
    <ligand>
        <name>Zn(2+)</name>
        <dbReference type="ChEBI" id="CHEBI:29105"/>
        <note>catalytic</note>
    </ligand>
</feature>
<dbReference type="InterPro" id="IPR023091">
    <property type="entry name" value="MetalPrtase_cat_dom_sf_prd"/>
</dbReference>
<dbReference type="PANTHER" id="PTHR46986">
    <property type="entry name" value="ENDORIBONUCLEASE YBEY, CHLOROPLASTIC"/>
    <property type="match status" value="1"/>
</dbReference>
<evidence type="ECO:0000256" key="4">
    <source>
        <dbReference type="ARBA" id="ARBA00022759"/>
    </source>
</evidence>
<dbReference type="GO" id="GO:0005737">
    <property type="term" value="C:cytoplasm"/>
    <property type="evidence" value="ECO:0007669"/>
    <property type="project" value="UniProtKB-SubCell"/>
</dbReference>
<dbReference type="EC" id="3.1.-.-" evidence="7"/>
<dbReference type="EMBL" id="PFWS01000010">
    <property type="protein sequence ID" value="PJA47590.1"/>
    <property type="molecule type" value="Genomic_DNA"/>
</dbReference>
<evidence type="ECO:0000313" key="9">
    <source>
        <dbReference type="Proteomes" id="UP000229749"/>
    </source>
</evidence>
<evidence type="ECO:0000256" key="1">
    <source>
        <dbReference type="ARBA" id="ARBA00010875"/>
    </source>
</evidence>
<dbReference type="Pfam" id="PF02130">
    <property type="entry name" value="YbeY"/>
    <property type="match status" value="1"/>
</dbReference>
<name>A0A2M7XI67_9BACT</name>
<dbReference type="NCBIfam" id="TIGR00043">
    <property type="entry name" value="rRNA maturation RNase YbeY"/>
    <property type="match status" value="1"/>
</dbReference>
<organism evidence="8 9">
    <name type="scientific">Candidatus Uhrbacteria bacterium CG_4_9_14_3_um_filter_36_7</name>
    <dbReference type="NCBI Taxonomy" id="1975033"/>
    <lineage>
        <taxon>Bacteria</taxon>
        <taxon>Candidatus Uhriibacteriota</taxon>
    </lineage>
</organism>
<comment type="subcellular location">
    <subcellularLocation>
        <location evidence="7">Cytoplasm</location>
    </subcellularLocation>
</comment>
<comment type="similarity">
    <text evidence="1 7">Belongs to the endoribonuclease YbeY family.</text>
</comment>
<dbReference type="GO" id="GO:0006364">
    <property type="term" value="P:rRNA processing"/>
    <property type="evidence" value="ECO:0007669"/>
    <property type="project" value="UniProtKB-UniRule"/>
</dbReference>
<feature type="binding site" evidence="7">
    <location>
        <position position="113"/>
    </location>
    <ligand>
        <name>Zn(2+)</name>
        <dbReference type="ChEBI" id="CHEBI:29105"/>
        <note>catalytic</note>
    </ligand>
</feature>
<dbReference type="AlphaFoldDB" id="A0A2M7XI67"/>
<keyword evidence="6 7" id="KW-0862">Zinc</keyword>
<evidence type="ECO:0000256" key="5">
    <source>
        <dbReference type="ARBA" id="ARBA00022801"/>
    </source>
</evidence>
<evidence type="ECO:0000256" key="6">
    <source>
        <dbReference type="ARBA" id="ARBA00022833"/>
    </source>
</evidence>